<evidence type="ECO:0000256" key="1">
    <source>
        <dbReference type="SAM" id="MobiDB-lite"/>
    </source>
</evidence>
<evidence type="ECO:0000313" key="2">
    <source>
        <dbReference type="EMBL" id="KAJ1131945.1"/>
    </source>
</evidence>
<reference evidence="2" key="1">
    <citation type="journal article" date="2022" name="bioRxiv">
        <title>Sequencing and chromosome-scale assembly of the giantPleurodeles waltlgenome.</title>
        <authorList>
            <person name="Brown T."/>
            <person name="Elewa A."/>
            <person name="Iarovenko S."/>
            <person name="Subramanian E."/>
            <person name="Araus A.J."/>
            <person name="Petzold A."/>
            <person name="Susuki M."/>
            <person name="Suzuki K.-i.T."/>
            <person name="Hayashi T."/>
            <person name="Toyoda A."/>
            <person name="Oliveira C."/>
            <person name="Osipova E."/>
            <person name="Leigh N.D."/>
            <person name="Simon A."/>
            <person name="Yun M.H."/>
        </authorList>
    </citation>
    <scope>NUCLEOTIDE SEQUENCE</scope>
    <source>
        <strain evidence="2">20211129_DDA</strain>
        <tissue evidence="2">Liver</tissue>
    </source>
</reference>
<name>A0AAV7Q1Q9_PLEWA</name>
<proteinExistence type="predicted"/>
<dbReference type="EMBL" id="JANPWB010000011">
    <property type="protein sequence ID" value="KAJ1131945.1"/>
    <property type="molecule type" value="Genomic_DNA"/>
</dbReference>
<evidence type="ECO:0000313" key="3">
    <source>
        <dbReference type="Proteomes" id="UP001066276"/>
    </source>
</evidence>
<dbReference type="AlphaFoldDB" id="A0AAV7Q1Q9"/>
<gene>
    <name evidence="2" type="ORF">NDU88_010275</name>
</gene>
<feature type="region of interest" description="Disordered" evidence="1">
    <location>
        <begin position="1"/>
        <end position="24"/>
    </location>
</feature>
<feature type="compositionally biased region" description="Basic residues" evidence="1">
    <location>
        <begin position="105"/>
        <end position="114"/>
    </location>
</feature>
<keyword evidence="3" id="KW-1185">Reference proteome</keyword>
<comment type="caution">
    <text evidence="2">The sequence shown here is derived from an EMBL/GenBank/DDBJ whole genome shotgun (WGS) entry which is preliminary data.</text>
</comment>
<dbReference type="PROSITE" id="PS51257">
    <property type="entry name" value="PROKAR_LIPOPROTEIN"/>
    <property type="match status" value="1"/>
</dbReference>
<accession>A0AAV7Q1Q9</accession>
<feature type="region of interest" description="Disordered" evidence="1">
    <location>
        <begin position="43"/>
        <end position="130"/>
    </location>
</feature>
<organism evidence="2 3">
    <name type="scientific">Pleurodeles waltl</name>
    <name type="common">Iberian ribbed newt</name>
    <dbReference type="NCBI Taxonomy" id="8319"/>
    <lineage>
        <taxon>Eukaryota</taxon>
        <taxon>Metazoa</taxon>
        <taxon>Chordata</taxon>
        <taxon>Craniata</taxon>
        <taxon>Vertebrata</taxon>
        <taxon>Euteleostomi</taxon>
        <taxon>Amphibia</taxon>
        <taxon>Batrachia</taxon>
        <taxon>Caudata</taxon>
        <taxon>Salamandroidea</taxon>
        <taxon>Salamandridae</taxon>
        <taxon>Pleurodelinae</taxon>
        <taxon>Pleurodeles</taxon>
    </lineage>
</organism>
<protein>
    <submittedName>
        <fullName evidence="2">Uncharacterized protein</fullName>
    </submittedName>
</protein>
<feature type="compositionally biased region" description="Basic and acidic residues" evidence="1">
    <location>
        <begin position="85"/>
        <end position="95"/>
    </location>
</feature>
<feature type="region of interest" description="Disordered" evidence="1">
    <location>
        <begin position="224"/>
        <end position="245"/>
    </location>
</feature>
<sequence>MGATRSQPPSPLSSGCIGSGGGERWQVASRAAARSAPLFTCKYTRHFSGGGPRPASWRRGGAASFRQTEPWCLSGAQKDGGLQPHSRDLAEREPGRGGAGSSLRRQQRRRRRSPLSRCLPAPPRPHSGRYSHHCLRVSACRAAAGARAALMGRQTAQSHAGKEREAGSAAEAAAAAATAAAEPQPLTAINTQVRAVNSFCPAHPGDAPCHRALQHQTRVCTARGKGRSAPSPLCPPSGAPEAGSLRLVPCAPCARNGPSNEISEDNK</sequence>
<dbReference type="Proteomes" id="UP001066276">
    <property type="component" value="Chromosome 7"/>
</dbReference>